<dbReference type="Pfam" id="PF13302">
    <property type="entry name" value="Acetyltransf_3"/>
    <property type="match status" value="1"/>
</dbReference>
<dbReference type="InterPro" id="IPR016181">
    <property type="entry name" value="Acyl_CoA_acyltransferase"/>
</dbReference>
<sequence length="232" mass="25713">MSGLQYNATTGEPLLRLPPPFTNIIITPPRMSDVAPSVRIMNDPAVYAFMGRSTPYSEAIAEKWITKVKAVCDGVVVEVRRGETETAVSGCPVRHIREECADGTEVYIGDVGLGRSPFTEVADRDERARLVAENEARKPGDPEIVWHVGYYLAPSHHGRGLMTAAVGTIITQWGIPRMRIKCMRSSAFEGNLGSLKVLQKNEFVVVDFLEEHVQVGEEKKGLHVLKWNPARM</sequence>
<name>A0AAD7E606_9AGAR</name>
<accession>A0AAD7E606</accession>
<evidence type="ECO:0000259" key="1">
    <source>
        <dbReference type="Pfam" id="PF13302"/>
    </source>
</evidence>
<feature type="domain" description="N-acetyltransferase" evidence="1">
    <location>
        <begin position="24"/>
        <end position="203"/>
    </location>
</feature>
<evidence type="ECO:0000313" key="2">
    <source>
        <dbReference type="EMBL" id="KAJ7230539.1"/>
    </source>
</evidence>
<dbReference type="EMBL" id="JARJCW010000001">
    <property type="protein sequence ID" value="KAJ7230539.1"/>
    <property type="molecule type" value="Genomic_DNA"/>
</dbReference>
<evidence type="ECO:0000313" key="3">
    <source>
        <dbReference type="Proteomes" id="UP001219525"/>
    </source>
</evidence>
<dbReference type="PANTHER" id="PTHR43328:SF1">
    <property type="entry name" value="N-ACETYLTRANSFERASE DOMAIN-CONTAINING PROTEIN"/>
    <property type="match status" value="1"/>
</dbReference>
<proteinExistence type="predicted"/>
<dbReference type="PANTHER" id="PTHR43328">
    <property type="entry name" value="ACETYLTRANSFERASE-RELATED"/>
    <property type="match status" value="1"/>
</dbReference>
<dbReference type="SUPFAM" id="SSF55729">
    <property type="entry name" value="Acyl-CoA N-acyltransferases (Nat)"/>
    <property type="match status" value="1"/>
</dbReference>
<dbReference type="Proteomes" id="UP001219525">
    <property type="component" value="Unassembled WGS sequence"/>
</dbReference>
<reference evidence="2" key="1">
    <citation type="submission" date="2023-03" db="EMBL/GenBank/DDBJ databases">
        <title>Massive genome expansion in bonnet fungi (Mycena s.s.) driven by repeated elements and novel gene families across ecological guilds.</title>
        <authorList>
            <consortium name="Lawrence Berkeley National Laboratory"/>
            <person name="Harder C.B."/>
            <person name="Miyauchi S."/>
            <person name="Viragh M."/>
            <person name="Kuo A."/>
            <person name="Thoen E."/>
            <person name="Andreopoulos B."/>
            <person name="Lu D."/>
            <person name="Skrede I."/>
            <person name="Drula E."/>
            <person name="Henrissat B."/>
            <person name="Morin E."/>
            <person name="Kohler A."/>
            <person name="Barry K."/>
            <person name="LaButti K."/>
            <person name="Morin E."/>
            <person name="Salamov A."/>
            <person name="Lipzen A."/>
            <person name="Mereny Z."/>
            <person name="Hegedus B."/>
            <person name="Baldrian P."/>
            <person name="Stursova M."/>
            <person name="Weitz H."/>
            <person name="Taylor A."/>
            <person name="Grigoriev I.V."/>
            <person name="Nagy L.G."/>
            <person name="Martin F."/>
            <person name="Kauserud H."/>
        </authorList>
    </citation>
    <scope>NUCLEOTIDE SEQUENCE</scope>
    <source>
        <strain evidence="2">9144</strain>
    </source>
</reference>
<dbReference type="AlphaFoldDB" id="A0AAD7E606"/>
<gene>
    <name evidence="2" type="ORF">GGX14DRAFT_529993</name>
</gene>
<organism evidence="2 3">
    <name type="scientific">Mycena pura</name>
    <dbReference type="NCBI Taxonomy" id="153505"/>
    <lineage>
        <taxon>Eukaryota</taxon>
        <taxon>Fungi</taxon>
        <taxon>Dikarya</taxon>
        <taxon>Basidiomycota</taxon>
        <taxon>Agaricomycotina</taxon>
        <taxon>Agaricomycetes</taxon>
        <taxon>Agaricomycetidae</taxon>
        <taxon>Agaricales</taxon>
        <taxon>Marasmiineae</taxon>
        <taxon>Mycenaceae</taxon>
        <taxon>Mycena</taxon>
    </lineage>
</organism>
<protein>
    <recommendedName>
        <fullName evidence="1">N-acetyltransferase domain-containing protein</fullName>
    </recommendedName>
</protein>
<keyword evidence="3" id="KW-1185">Reference proteome</keyword>
<dbReference type="GO" id="GO:0016747">
    <property type="term" value="F:acyltransferase activity, transferring groups other than amino-acyl groups"/>
    <property type="evidence" value="ECO:0007669"/>
    <property type="project" value="InterPro"/>
</dbReference>
<dbReference type="Gene3D" id="3.40.630.30">
    <property type="match status" value="1"/>
</dbReference>
<comment type="caution">
    <text evidence="2">The sequence shown here is derived from an EMBL/GenBank/DDBJ whole genome shotgun (WGS) entry which is preliminary data.</text>
</comment>
<dbReference type="InterPro" id="IPR000182">
    <property type="entry name" value="GNAT_dom"/>
</dbReference>